<proteinExistence type="predicted"/>
<evidence type="ECO:0000313" key="3">
    <source>
        <dbReference type="Proteomes" id="UP000694853"/>
    </source>
</evidence>
<dbReference type="KEGG" id="aprc:113866909"/>
<accession>A0A8B8LRK6</accession>
<feature type="domain" description="Retrotransposon gag" evidence="2">
    <location>
        <begin position="84"/>
        <end position="175"/>
    </location>
</feature>
<dbReference type="OrthoDB" id="1689420at2759"/>
<reference evidence="3" key="1">
    <citation type="journal article" date="2019" name="Toxins">
        <title>Detection of Abrin-Like and Prepropulchellin-Like Toxin Genes and Transcripts Using Whole Genome Sequencing and Full-Length Transcript Sequencing of Abrus precatorius.</title>
        <authorList>
            <person name="Hovde B.T."/>
            <person name="Daligault H.E."/>
            <person name="Hanschen E.R."/>
            <person name="Kunde Y.A."/>
            <person name="Johnson M.B."/>
            <person name="Starkenburg S.R."/>
            <person name="Johnson S.L."/>
        </authorList>
    </citation>
    <scope>NUCLEOTIDE SEQUENCE [LARGE SCALE GENOMIC DNA]</scope>
</reference>
<dbReference type="GeneID" id="113866909"/>
<gene>
    <name evidence="4" type="primary">LOC113866909</name>
</gene>
<feature type="region of interest" description="Disordered" evidence="1">
    <location>
        <begin position="399"/>
        <end position="457"/>
    </location>
</feature>
<dbReference type="InterPro" id="IPR005162">
    <property type="entry name" value="Retrotrans_gag_dom"/>
</dbReference>
<evidence type="ECO:0000256" key="1">
    <source>
        <dbReference type="SAM" id="MobiDB-lite"/>
    </source>
</evidence>
<dbReference type="Pfam" id="PF03732">
    <property type="entry name" value="Retrotrans_gag"/>
    <property type="match status" value="1"/>
</dbReference>
<protein>
    <submittedName>
        <fullName evidence="4">Uncharacterized protein LOC113866909</fullName>
    </submittedName>
</protein>
<dbReference type="AlphaFoldDB" id="A0A8B8LRK6"/>
<feature type="compositionally biased region" description="Basic and acidic residues" evidence="1">
    <location>
        <begin position="433"/>
        <end position="444"/>
    </location>
</feature>
<organism evidence="3 4">
    <name type="scientific">Abrus precatorius</name>
    <name type="common">Indian licorice</name>
    <name type="synonym">Glycine abrus</name>
    <dbReference type="NCBI Taxonomy" id="3816"/>
    <lineage>
        <taxon>Eukaryota</taxon>
        <taxon>Viridiplantae</taxon>
        <taxon>Streptophyta</taxon>
        <taxon>Embryophyta</taxon>
        <taxon>Tracheophyta</taxon>
        <taxon>Spermatophyta</taxon>
        <taxon>Magnoliopsida</taxon>
        <taxon>eudicotyledons</taxon>
        <taxon>Gunneridae</taxon>
        <taxon>Pentapetalae</taxon>
        <taxon>rosids</taxon>
        <taxon>fabids</taxon>
        <taxon>Fabales</taxon>
        <taxon>Fabaceae</taxon>
        <taxon>Papilionoideae</taxon>
        <taxon>50 kb inversion clade</taxon>
        <taxon>NPAAA clade</taxon>
        <taxon>indigoferoid/millettioid clade</taxon>
        <taxon>Abreae</taxon>
        <taxon>Abrus</taxon>
    </lineage>
</organism>
<dbReference type="Proteomes" id="UP000694853">
    <property type="component" value="Unplaced"/>
</dbReference>
<dbReference type="RefSeq" id="XP_027357509.1">
    <property type="nucleotide sequence ID" value="XM_027501708.1"/>
</dbReference>
<dbReference type="PANTHER" id="PTHR33223:SF3">
    <property type="match status" value="1"/>
</dbReference>
<dbReference type="PANTHER" id="PTHR33223">
    <property type="entry name" value="CCHC-TYPE DOMAIN-CONTAINING PROTEIN"/>
    <property type="match status" value="1"/>
</dbReference>
<sequence>MTRANLGKLHPFNPEIDRTFCHLSKTHKRLSFIEVQIDSSVGSTSSVNHYVFVHFESLHSDFERITTNMANRTLKELAAPDLRAFPFSLDGSAKDWLYYLHPGSITCWLDMKRQFLEKFFPASRVAAIRKDISGIRQINGETLHEYWERFKKLCASCPHHQISDQLLIQYFYEGLFLIDRSMIDAASCGALVDKTPVAARDLIANMAANAQQFGTRAMFLVRGVNEVQTSDANQQRMENRIEELTSLVRQMALGQQRPQQTMPLATIICGICSLPNHPTDQCSELRETTNETVVGIFPGKPFLQHIQSWLERSSKLKVWSKSRAIPSTKQQCRPKPNKLVKQMANNSVQFQHRIEVSIQNLQTQIGQLATTMNELKSQGSGNLPSQTVANPKNVSAITLRSGKELQVPNQAEGSDSASGEDKNDAANESDSAELAKKSSSREAEPSIPVPFPNRVTQNKTLAEAELNKEIMETFRKVEINIPLLEVVKQIAKYAKEEG</sequence>
<feature type="compositionally biased region" description="Polar residues" evidence="1">
    <location>
        <begin position="407"/>
        <end position="417"/>
    </location>
</feature>
<reference evidence="4" key="2">
    <citation type="submission" date="2025-08" db="UniProtKB">
        <authorList>
            <consortium name="RefSeq"/>
        </authorList>
    </citation>
    <scope>IDENTIFICATION</scope>
    <source>
        <tissue evidence="4">Young leaves</tissue>
    </source>
</reference>
<keyword evidence="3" id="KW-1185">Reference proteome</keyword>
<evidence type="ECO:0000313" key="4">
    <source>
        <dbReference type="RefSeq" id="XP_027357509.1"/>
    </source>
</evidence>
<name>A0A8B8LRK6_ABRPR</name>
<evidence type="ECO:0000259" key="2">
    <source>
        <dbReference type="Pfam" id="PF03732"/>
    </source>
</evidence>